<dbReference type="HOGENOM" id="CLU_091233_0_3_11"/>
<keyword evidence="3" id="KW-0804">Transcription</keyword>
<dbReference type="InterPro" id="IPR011008">
    <property type="entry name" value="Dimeric_a/b-barrel"/>
</dbReference>
<dbReference type="Pfam" id="PF01037">
    <property type="entry name" value="AsnC_trans_reg"/>
    <property type="match status" value="1"/>
</dbReference>
<dbReference type="InterPro" id="IPR019887">
    <property type="entry name" value="Tscrpt_reg_AsnC/Lrp_C"/>
</dbReference>
<dbReference type="SUPFAM" id="SSF54909">
    <property type="entry name" value="Dimeric alpha+beta barrel"/>
    <property type="match status" value="1"/>
</dbReference>
<evidence type="ECO:0000256" key="1">
    <source>
        <dbReference type="ARBA" id="ARBA00023015"/>
    </source>
</evidence>
<evidence type="ECO:0000259" key="4">
    <source>
        <dbReference type="PROSITE" id="PS50956"/>
    </source>
</evidence>
<keyword evidence="6" id="KW-1185">Reference proteome</keyword>
<dbReference type="PANTHER" id="PTHR30154">
    <property type="entry name" value="LEUCINE-RESPONSIVE REGULATORY PROTEIN"/>
    <property type="match status" value="1"/>
</dbReference>
<dbReference type="GO" id="GO:0005829">
    <property type="term" value="C:cytosol"/>
    <property type="evidence" value="ECO:0007669"/>
    <property type="project" value="TreeGrafter"/>
</dbReference>
<dbReference type="InterPro" id="IPR036390">
    <property type="entry name" value="WH_DNA-bd_sf"/>
</dbReference>
<dbReference type="GO" id="GO:0043200">
    <property type="term" value="P:response to amino acid"/>
    <property type="evidence" value="ECO:0007669"/>
    <property type="project" value="TreeGrafter"/>
</dbReference>
<evidence type="ECO:0000313" key="5">
    <source>
        <dbReference type="EMBL" id="AAK47168.1"/>
    </source>
</evidence>
<dbReference type="InterPro" id="IPR011991">
    <property type="entry name" value="ArsR-like_HTH"/>
</dbReference>
<evidence type="ECO:0000256" key="2">
    <source>
        <dbReference type="ARBA" id="ARBA00023125"/>
    </source>
</evidence>
<dbReference type="PANTHER" id="PTHR30154:SF54">
    <property type="entry name" value="POSSIBLE TRANSCRIPTIONAL REGULATORY PROTEIN (PROBABLY LRP_ASNC-FAMILY)"/>
    <property type="match status" value="1"/>
</dbReference>
<keyword evidence="2" id="KW-0238">DNA-binding</keyword>
<keyword evidence="1" id="KW-0805">Transcription regulation</keyword>
<dbReference type="PRINTS" id="PR00033">
    <property type="entry name" value="HTHASNC"/>
</dbReference>
<gene>
    <name evidence="5" type="ordered locus">MT2849</name>
</gene>
<dbReference type="GO" id="GO:0043565">
    <property type="term" value="F:sequence-specific DNA binding"/>
    <property type="evidence" value="ECO:0007669"/>
    <property type="project" value="InterPro"/>
</dbReference>
<evidence type="ECO:0000313" key="6">
    <source>
        <dbReference type="Proteomes" id="UP000001020"/>
    </source>
</evidence>
<organism evidence="5 6">
    <name type="scientific">Mycobacterium tuberculosis (strain CDC 1551 / Oshkosh)</name>
    <dbReference type="NCBI Taxonomy" id="83331"/>
    <lineage>
        <taxon>Bacteria</taxon>
        <taxon>Bacillati</taxon>
        <taxon>Actinomycetota</taxon>
        <taxon>Actinomycetes</taxon>
        <taxon>Mycobacteriales</taxon>
        <taxon>Mycobacteriaceae</taxon>
        <taxon>Mycobacterium</taxon>
        <taxon>Mycobacterium tuberculosis complex</taxon>
    </lineage>
</organism>
<evidence type="ECO:0000256" key="3">
    <source>
        <dbReference type="ARBA" id="ARBA00023163"/>
    </source>
</evidence>
<feature type="domain" description="HTH asnC-type" evidence="4">
    <location>
        <begin position="34"/>
        <end position="95"/>
    </location>
</feature>
<dbReference type="InterPro" id="IPR000485">
    <property type="entry name" value="AsnC-type_HTH_dom"/>
</dbReference>
<dbReference type="SUPFAM" id="SSF46785">
    <property type="entry name" value="Winged helix' DNA-binding domain"/>
    <property type="match status" value="1"/>
</dbReference>
<dbReference type="Gene3D" id="1.10.10.10">
    <property type="entry name" value="Winged helix-like DNA-binding domain superfamily/Winged helix DNA-binding domain"/>
    <property type="match status" value="1"/>
</dbReference>
<dbReference type="EMBL" id="AE000516">
    <property type="protein sequence ID" value="AAK47168.1"/>
    <property type="molecule type" value="Genomic_DNA"/>
</dbReference>
<name>Q7D6L2_MYCTO</name>
<dbReference type="InterPro" id="IPR036388">
    <property type="entry name" value="WH-like_DNA-bd_sf"/>
</dbReference>
<accession>Q7D6L2</accession>
<dbReference type="SMART" id="SM00344">
    <property type="entry name" value="HTH_ASNC"/>
    <property type="match status" value="1"/>
</dbReference>
<dbReference type="KEGG" id="mtc:MT2849"/>
<protein>
    <submittedName>
        <fullName evidence="5">Transcriptional regulator, AsnC family</fullName>
    </submittedName>
</protein>
<dbReference type="InterPro" id="IPR019888">
    <property type="entry name" value="Tscrpt_reg_AsnC-like"/>
</dbReference>
<dbReference type="FunFam" id="3.30.70.920:FF:000020">
    <property type="entry name" value="AsnC family transcriptional regulator"/>
    <property type="match status" value="1"/>
</dbReference>
<dbReference type="FunFam" id="1.10.10.10:FF:000408">
    <property type="entry name" value="AsnC family transcriptional regulator"/>
    <property type="match status" value="1"/>
</dbReference>
<proteinExistence type="predicted"/>
<dbReference type="Proteomes" id="UP000001020">
    <property type="component" value="Chromosome"/>
</dbReference>
<dbReference type="CDD" id="cd00090">
    <property type="entry name" value="HTH_ARSR"/>
    <property type="match status" value="1"/>
</dbReference>
<dbReference type="AlphaFoldDB" id="Q7D6L2"/>
<dbReference type="Pfam" id="PF13412">
    <property type="entry name" value="HTH_24"/>
    <property type="match status" value="1"/>
</dbReference>
<dbReference type="PROSITE" id="PS50956">
    <property type="entry name" value="HTH_ASNC_2"/>
    <property type="match status" value="1"/>
</dbReference>
<dbReference type="Gene3D" id="3.30.70.920">
    <property type="match status" value="1"/>
</dbReference>
<reference evidence="5 6" key="1">
    <citation type="journal article" date="2002" name="J. Bacteriol.">
        <title>Whole-genome comparison of Mycobacterium tuberculosis clinical and laboratory strains.</title>
        <authorList>
            <person name="Fleischmann R.D."/>
            <person name="Alland D."/>
            <person name="Eisen J.A."/>
            <person name="Carpenter L."/>
            <person name="White O."/>
            <person name="Peterson J."/>
            <person name="DeBoy R."/>
            <person name="Dodson R."/>
            <person name="Gwinn M."/>
            <person name="Haft D."/>
            <person name="Hickey E."/>
            <person name="Kolonay J.F."/>
            <person name="Nelson W.C."/>
            <person name="Umayam L.A."/>
            <person name="Ermolaeva M."/>
            <person name="Salzberg S.L."/>
            <person name="Delcher A."/>
            <person name="Utterback T."/>
            <person name="Weidman J."/>
            <person name="Khouri H."/>
            <person name="Gill J."/>
            <person name="Mikula A."/>
            <person name="Bishai W."/>
            <person name="Jacobs Jr W.R.Jr."/>
            <person name="Venter J.C."/>
            <person name="Fraser C.M."/>
        </authorList>
    </citation>
    <scope>NUCLEOTIDE SEQUENCE [LARGE SCALE GENOMIC DNA]</scope>
    <source>
        <strain evidence="6">CDC 1551 / Oshkosh</strain>
    </source>
</reference>
<sequence length="181" mass="20116">MLMIILFRGHMRDNSTEHKTRRAASSKDVRPAELDEVDRRILSLLHGDARMPNNALADTVGIAPSTCHGRVRRLVDLGVIRGFYTDIDPVAVGLPLQAMISVNLQSSARGKIRSFIQQIRRKRQVMDVYFLAGADDFILHVAARDTEDLRSFVVENLNADADVAGTQTSLIFEHLRGAAPI</sequence>